<accession>A0A3M3CX11</accession>
<name>A0A3M3CX11_PSESJ</name>
<sequence length="64" mass="6598">MVVCHDLTDLTREALKADLVQAVLSHPVVAVAGQAVKALVAAASAPNLVARVIVPIQIDVSESI</sequence>
<dbReference type="Proteomes" id="UP000276886">
    <property type="component" value="Unassembled WGS sequence"/>
</dbReference>
<protein>
    <submittedName>
        <fullName evidence="1">Transcriptional regulator, LacI family</fullName>
    </submittedName>
</protein>
<gene>
    <name evidence="1" type="ORF">ALQ44_01084</name>
</gene>
<dbReference type="EMBL" id="RBPQ01000070">
    <property type="protein sequence ID" value="RMO30875.1"/>
    <property type="molecule type" value="Genomic_DNA"/>
</dbReference>
<proteinExistence type="predicted"/>
<organism evidence="1 2">
    <name type="scientific">Pseudomonas syringae pv. pisi</name>
    <dbReference type="NCBI Taxonomy" id="59510"/>
    <lineage>
        <taxon>Bacteria</taxon>
        <taxon>Pseudomonadati</taxon>
        <taxon>Pseudomonadota</taxon>
        <taxon>Gammaproteobacteria</taxon>
        <taxon>Pseudomonadales</taxon>
        <taxon>Pseudomonadaceae</taxon>
        <taxon>Pseudomonas</taxon>
        <taxon>Pseudomonas syringae</taxon>
    </lineage>
</organism>
<evidence type="ECO:0000313" key="2">
    <source>
        <dbReference type="Proteomes" id="UP000276886"/>
    </source>
</evidence>
<comment type="caution">
    <text evidence="1">The sequence shown here is derived from an EMBL/GenBank/DDBJ whole genome shotgun (WGS) entry which is preliminary data.</text>
</comment>
<dbReference type="AlphaFoldDB" id="A0A3M3CX11"/>
<evidence type="ECO:0000313" key="1">
    <source>
        <dbReference type="EMBL" id="RMO30875.1"/>
    </source>
</evidence>
<reference evidence="1 2" key="1">
    <citation type="submission" date="2018-08" db="EMBL/GenBank/DDBJ databases">
        <title>Recombination of ecologically and evolutionarily significant loci maintains genetic cohesion in the Pseudomonas syringae species complex.</title>
        <authorList>
            <person name="Dillon M."/>
            <person name="Thakur S."/>
            <person name="Almeida R.N.D."/>
            <person name="Weir B.S."/>
            <person name="Guttman D.S."/>
        </authorList>
    </citation>
    <scope>NUCLEOTIDE SEQUENCE [LARGE SCALE GENOMIC DNA]</scope>
    <source>
        <strain evidence="1 2">ICMP 2788</strain>
    </source>
</reference>